<organism evidence="4 5">
    <name type="scientific">Mycobacterium heidelbergense</name>
    <dbReference type="NCBI Taxonomy" id="53376"/>
    <lineage>
        <taxon>Bacteria</taxon>
        <taxon>Bacillati</taxon>
        <taxon>Actinomycetota</taxon>
        <taxon>Actinomycetes</taxon>
        <taxon>Mycobacteriales</taxon>
        <taxon>Mycobacteriaceae</taxon>
        <taxon>Mycobacterium</taxon>
        <taxon>Mycobacterium simiae complex</taxon>
    </lineage>
</organism>
<dbReference type="PANTHER" id="PTHR30055">
    <property type="entry name" value="HTH-TYPE TRANSCRIPTIONAL REGULATOR RUTR"/>
    <property type="match status" value="1"/>
</dbReference>
<dbReference type="OrthoDB" id="4537491at2"/>
<evidence type="ECO:0000313" key="5">
    <source>
        <dbReference type="Proteomes" id="UP000192566"/>
    </source>
</evidence>
<name>A0A1X0DH24_MYCHE</name>
<comment type="caution">
    <text evidence="4">The sequence shown here is derived from an EMBL/GenBank/DDBJ whole genome shotgun (WGS) entry which is preliminary data.</text>
</comment>
<gene>
    <name evidence="4" type="ORF">BST25_17635</name>
</gene>
<proteinExistence type="predicted"/>
<dbReference type="PRINTS" id="PR00455">
    <property type="entry name" value="HTHTETR"/>
</dbReference>
<keyword evidence="3" id="KW-0804">Transcription</keyword>
<evidence type="ECO:0000256" key="3">
    <source>
        <dbReference type="ARBA" id="ARBA00023163"/>
    </source>
</evidence>
<dbReference type="InterPro" id="IPR009057">
    <property type="entry name" value="Homeodomain-like_sf"/>
</dbReference>
<accession>A0A1X0DH24</accession>
<dbReference type="RefSeq" id="WP_083075616.1">
    <property type="nucleotide sequence ID" value="NZ_AP022615.1"/>
</dbReference>
<dbReference type="PROSITE" id="PS50977">
    <property type="entry name" value="HTH_TETR_2"/>
    <property type="match status" value="1"/>
</dbReference>
<evidence type="ECO:0000313" key="4">
    <source>
        <dbReference type="EMBL" id="ORA71140.1"/>
    </source>
</evidence>
<keyword evidence="2" id="KW-0238">DNA-binding</keyword>
<dbReference type="PANTHER" id="PTHR30055:SF234">
    <property type="entry name" value="HTH-TYPE TRANSCRIPTIONAL REGULATOR BETI"/>
    <property type="match status" value="1"/>
</dbReference>
<dbReference type="InterPro" id="IPR001647">
    <property type="entry name" value="HTH_TetR"/>
</dbReference>
<dbReference type="GO" id="GO:0003700">
    <property type="term" value="F:DNA-binding transcription factor activity"/>
    <property type="evidence" value="ECO:0007669"/>
    <property type="project" value="TreeGrafter"/>
</dbReference>
<dbReference type="Proteomes" id="UP000192566">
    <property type="component" value="Unassembled WGS sequence"/>
</dbReference>
<sequence length="193" mass="20961">MTSGQLKRRAKIIDAVIALIADGGADAVQMRDVAQRSGVALATVYKYFSSKEDLLAAALDTWHKRVTEPILGADEPPAQDQVSGILDYLWSSQHSAHANPEMTALTLQLTISTEPGAKVAIDQLLRTNAEIFNRLVDIVAPEDLPHLSFGLSGVLTGALIWLLTGRMTLEESLSHVEWVARVLLGGTQPRVRK</sequence>
<evidence type="ECO:0000256" key="1">
    <source>
        <dbReference type="ARBA" id="ARBA00023015"/>
    </source>
</evidence>
<reference evidence="4 5" key="1">
    <citation type="submission" date="2017-02" db="EMBL/GenBank/DDBJ databases">
        <title>The new phylogeny of genus Mycobacterium.</title>
        <authorList>
            <person name="Tortoli E."/>
            <person name="Trovato A."/>
            <person name="Cirillo D.M."/>
        </authorList>
    </citation>
    <scope>NUCLEOTIDE SEQUENCE [LARGE SCALE GENOMIC DNA]</scope>
    <source>
        <strain evidence="4 5">DSM 44471</strain>
    </source>
</reference>
<keyword evidence="5" id="KW-1185">Reference proteome</keyword>
<dbReference type="Gene3D" id="1.10.357.10">
    <property type="entry name" value="Tetracycline Repressor, domain 2"/>
    <property type="match status" value="1"/>
</dbReference>
<keyword evidence="1" id="KW-0805">Transcription regulation</keyword>
<dbReference type="AlphaFoldDB" id="A0A1X0DH24"/>
<evidence type="ECO:0000256" key="2">
    <source>
        <dbReference type="ARBA" id="ARBA00023125"/>
    </source>
</evidence>
<dbReference type="InterPro" id="IPR050109">
    <property type="entry name" value="HTH-type_TetR-like_transc_reg"/>
</dbReference>
<dbReference type="EMBL" id="MVHR01000028">
    <property type="protein sequence ID" value="ORA71140.1"/>
    <property type="molecule type" value="Genomic_DNA"/>
</dbReference>
<protein>
    <submittedName>
        <fullName evidence="4">TetR family transcriptional regulator</fullName>
    </submittedName>
</protein>
<dbReference type="SUPFAM" id="SSF46689">
    <property type="entry name" value="Homeodomain-like"/>
    <property type="match status" value="1"/>
</dbReference>
<dbReference type="GO" id="GO:0000976">
    <property type="term" value="F:transcription cis-regulatory region binding"/>
    <property type="evidence" value="ECO:0007669"/>
    <property type="project" value="TreeGrafter"/>
</dbReference>
<dbReference type="Pfam" id="PF00440">
    <property type="entry name" value="TetR_N"/>
    <property type="match status" value="1"/>
</dbReference>